<dbReference type="SUPFAM" id="SSF56112">
    <property type="entry name" value="Protein kinase-like (PK-like)"/>
    <property type="match status" value="1"/>
</dbReference>
<dbReference type="PROSITE" id="PS00888">
    <property type="entry name" value="CNMP_BINDING_1"/>
    <property type="match status" value="1"/>
</dbReference>
<dbReference type="GO" id="GO:0004692">
    <property type="term" value="F:cGMP-dependent protein kinase activity"/>
    <property type="evidence" value="ECO:0007669"/>
    <property type="project" value="UniProtKB-EC"/>
</dbReference>
<feature type="coiled-coil region" evidence="13">
    <location>
        <begin position="332"/>
        <end position="359"/>
    </location>
</feature>
<proteinExistence type="inferred from homology"/>
<evidence type="ECO:0000259" key="16">
    <source>
        <dbReference type="PROSITE" id="PS50042"/>
    </source>
</evidence>
<dbReference type="AlphaFoldDB" id="A0AAW0ZUL4"/>
<name>A0AAW0ZUL4_9HYME</name>
<feature type="domain" description="Cyclic nucleotide-binding" evidence="16">
    <location>
        <begin position="223"/>
        <end position="346"/>
    </location>
</feature>
<dbReference type="InterPro" id="IPR017441">
    <property type="entry name" value="Protein_kinase_ATP_BS"/>
</dbReference>
<keyword evidence="9" id="KW-0142">cGMP-binding</keyword>
<dbReference type="PROSITE" id="PS50011">
    <property type="entry name" value="PROTEIN_KINASE_DOM"/>
    <property type="match status" value="1"/>
</dbReference>
<keyword evidence="3" id="KW-0723">Serine/threonine-protein kinase</keyword>
<evidence type="ECO:0000256" key="3">
    <source>
        <dbReference type="ARBA" id="ARBA00022527"/>
    </source>
</evidence>
<evidence type="ECO:0000256" key="7">
    <source>
        <dbReference type="ARBA" id="ARBA00022777"/>
    </source>
</evidence>
<keyword evidence="13" id="KW-0175">Coiled coil</keyword>
<feature type="domain" description="Cyclic nucleotide-binding" evidence="16">
    <location>
        <begin position="143"/>
        <end position="220"/>
    </location>
</feature>
<dbReference type="InterPro" id="IPR000595">
    <property type="entry name" value="cNMP-bd_dom"/>
</dbReference>
<comment type="catalytic activity">
    <reaction evidence="11">
        <text>L-seryl-[protein] + ATP = O-phospho-L-seryl-[protein] + ADP + H(+)</text>
        <dbReference type="Rhea" id="RHEA:17989"/>
        <dbReference type="Rhea" id="RHEA-COMP:9863"/>
        <dbReference type="Rhea" id="RHEA-COMP:11604"/>
        <dbReference type="ChEBI" id="CHEBI:15378"/>
        <dbReference type="ChEBI" id="CHEBI:29999"/>
        <dbReference type="ChEBI" id="CHEBI:30616"/>
        <dbReference type="ChEBI" id="CHEBI:83421"/>
        <dbReference type="ChEBI" id="CHEBI:456216"/>
        <dbReference type="EC" id="2.7.11.12"/>
    </reaction>
</comment>
<comment type="caution">
    <text evidence="18">The sequence shown here is derived from an EMBL/GenBank/DDBJ whole genome shotgun (WGS) entry which is preliminary data.</text>
</comment>
<evidence type="ECO:0000256" key="5">
    <source>
        <dbReference type="ARBA" id="ARBA00022679"/>
    </source>
</evidence>
<dbReference type="InterPro" id="IPR011009">
    <property type="entry name" value="Kinase-like_dom_sf"/>
</dbReference>
<evidence type="ECO:0000256" key="12">
    <source>
        <dbReference type="PROSITE-ProRule" id="PRU10141"/>
    </source>
</evidence>
<evidence type="ECO:0000256" key="14">
    <source>
        <dbReference type="SAM" id="MobiDB-lite"/>
    </source>
</evidence>
<feature type="compositionally biased region" description="Low complexity" evidence="14">
    <location>
        <begin position="89"/>
        <end position="101"/>
    </location>
</feature>
<accession>A0AAW0ZUL4</accession>
<dbReference type="SMART" id="SM00100">
    <property type="entry name" value="cNMP"/>
    <property type="match status" value="2"/>
</dbReference>
<dbReference type="InterPro" id="IPR018490">
    <property type="entry name" value="cNMP-bd_dom_sf"/>
</dbReference>
<dbReference type="InterPro" id="IPR014710">
    <property type="entry name" value="RmlC-like_jellyroll"/>
</dbReference>
<dbReference type="FunFam" id="2.60.120.10:FF:000064">
    <property type="entry name" value="cGMP-dependent protein kinase, isozyme"/>
    <property type="match status" value="1"/>
</dbReference>
<dbReference type="PROSITE" id="PS51285">
    <property type="entry name" value="AGC_KINASE_CTER"/>
    <property type="match status" value="1"/>
</dbReference>
<keyword evidence="6 12" id="KW-0547">Nucleotide-binding</keyword>
<comment type="similarity">
    <text evidence="1">Belongs to the protein kinase superfamily. AGC Ser/Thr protein kinase family. cGMP subfamily.</text>
</comment>
<dbReference type="PROSITE" id="PS50042">
    <property type="entry name" value="CNMP_BINDING_3"/>
    <property type="match status" value="2"/>
</dbReference>
<dbReference type="PANTHER" id="PTHR24353">
    <property type="entry name" value="CYCLIC NUCLEOTIDE-DEPENDENT PROTEIN KINASE"/>
    <property type="match status" value="1"/>
</dbReference>
<dbReference type="SMART" id="SM00133">
    <property type="entry name" value="S_TK_X"/>
    <property type="match status" value="1"/>
</dbReference>
<dbReference type="InterPro" id="IPR000961">
    <property type="entry name" value="AGC-kinase_C"/>
</dbReference>
<feature type="domain" description="AGC-kinase C-terminal" evidence="17">
    <location>
        <begin position="621"/>
        <end position="672"/>
    </location>
</feature>
<dbReference type="InterPro" id="IPR002374">
    <property type="entry name" value="cGMP_dep_kinase"/>
</dbReference>
<dbReference type="Gene3D" id="2.60.120.10">
    <property type="entry name" value="Jelly Rolls"/>
    <property type="match status" value="2"/>
</dbReference>
<evidence type="ECO:0000313" key="19">
    <source>
        <dbReference type="Proteomes" id="UP001432146"/>
    </source>
</evidence>
<keyword evidence="5" id="KW-0808">Transferase</keyword>
<evidence type="ECO:0000256" key="2">
    <source>
        <dbReference type="ARBA" id="ARBA00012428"/>
    </source>
</evidence>
<evidence type="ECO:0000256" key="10">
    <source>
        <dbReference type="ARBA" id="ARBA00047298"/>
    </source>
</evidence>
<dbReference type="GO" id="GO:0005524">
    <property type="term" value="F:ATP binding"/>
    <property type="evidence" value="ECO:0007669"/>
    <property type="project" value="UniProtKB-UniRule"/>
</dbReference>
<dbReference type="PRINTS" id="PR00104">
    <property type="entry name" value="CGMPKINASE"/>
</dbReference>
<feature type="binding site" evidence="12">
    <location>
        <position position="391"/>
    </location>
    <ligand>
        <name>ATP</name>
        <dbReference type="ChEBI" id="CHEBI:30616"/>
    </ligand>
</feature>
<dbReference type="CDD" id="cd05572">
    <property type="entry name" value="STKc_cGK"/>
    <property type="match status" value="1"/>
</dbReference>
<dbReference type="Gene3D" id="1.10.510.10">
    <property type="entry name" value="Transferase(Phosphotransferase) domain 1"/>
    <property type="match status" value="1"/>
</dbReference>
<dbReference type="GO" id="GO:0030553">
    <property type="term" value="F:cGMP binding"/>
    <property type="evidence" value="ECO:0007669"/>
    <property type="project" value="UniProtKB-KW"/>
</dbReference>
<protein>
    <recommendedName>
        <fullName evidence="2">cGMP-dependent protein kinase</fullName>
        <ecNumber evidence="2">2.7.11.12</ecNumber>
    </recommendedName>
</protein>
<dbReference type="EC" id="2.7.11.12" evidence="2"/>
<feature type="region of interest" description="Disordered" evidence="14">
    <location>
        <begin position="636"/>
        <end position="672"/>
    </location>
</feature>
<dbReference type="SUPFAM" id="SSF51206">
    <property type="entry name" value="cAMP-binding domain-like"/>
    <property type="match status" value="2"/>
</dbReference>
<evidence type="ECO:0000256" key="1">
    <source>
        <dbReference type="ARBA" id="ARBA00006352"/>
    </source>
</evidence>
<evidence type="ECO:0000256" key="13">
    <source>
        <dbReference type="SAM" id="Coils"/>
    </source>
</evidence>
<gene>
    <name evidence="18" type="ORF">QLX08_006267</name>
</gene>
<keyword evidence="4" id="KW-0140">cGMP</keyword>
<evidence type="ECO:0000256" key="6">
    <source>
        <dbReference type="ARBA" id="ARBA00022741"/>
    </source>
</evidence>
<dbReference type="EMBL" id="JAWNGG020000114">
    <property type="protein sequence ID" value="KAK9301330.1"/>
    <property type="molecule type" value="Genomic_DNA"/>
</dbReference>
<dbReference type="CDD" id="cd00038">
    <property type="entry name" value="CAP_ED"/>
    <property type="match status" value="2"/>
</dbReference>
<dbReference type="PROSITE" id="PS00108">
    <property type="entry name" value="PROTEIN_KINASE_ST"/>
    <property type="match status" value="1"/>
</dbReference>
<reference evidence="18 19" key="1">
    <citation type="submission" date="2024-05" db="EMBL/GenBank/DDBJ databases">
        <title>The nuclear and mitochondrial genome assemblies of Tetragonisca angustula (Apidae: Meliponini), a tiny yet remarkable pollinator in the Neotropics.</title>
        <authorList>
            <person name="Ferrari R."/>
            <person name="Ricardo P.C."/>
            <person name="Dias F.C."/>
            <person name="Araujo N.S."/>
            <person name="Soares D.O."/>
            <person name="Zhou Q.-S."/>
            <person name="Zhu C.-D."/>
            <person name="Coutinho L."/>
            <person name="Airas M.C."/>
            <person name="Batista T.M."/>
        </authorList>
    </citation>
    <scope>NUCLEOTIDE SEQUENCE [LARGE SCALE GENOMIC DNA]</scope>
    <source>
        <strain evidence="18">ASF017062</strain>
        <tissue evidence="18">Abdomen</tissue>
    </source>
</reference>
<keyword evidence="19" id="KW-1185">Reference proteome</keyword>
<dbReference type="InterPro" id="IPR018488">
    <property type="entry name" value="cNMP-bd_CS"/>
</dbReference>
<keyword evidence="7" id="KW-0418">Kinase</keyword>
<dbReference type="InterPro" id="IPR008271">
    <property type="entry name" value="Ser/Thr_kinase_AS"/>
</dbReference>
<dbReference type="PANTHER" id="PTHR24353:SF111">
    <property type="match status" value="1"/>
</dbReference>
<dbReference type="InterPro" id="IPR000719">
    <property type="entry name" value="Prot_kinase_dom"/>
</dbReference>
<keyword evidence="8 12" id="KW-0067">ATP-binding</keyword>
<evidence type="ECO:0000256" key="9">
    <source>
        <dbReference type="ARBA" id="ARBA00022992"/>
    </source>
</evidence>
<dbReference type="PROSITE" id="PS00107">
    <property type="entry name" value="PROTEIN_KINASE_ATP"/>
    <property type="match status" value="1"/>
</dbReference>
<dbReference type="GO" id="GO:0005737">
    <property type="term" value="C:cytoplasm"/>
    <property type="evidence" value="ECO:0007669"/>
    <property type="project" value="UniProtKB-ARBA"/>
</dbReference>
<evidence type="ECO:0000313" key="18">
    <source>
        <dbReference type="EMBL" id="KAK9301330.1"/>
    </source>
</evidence>
<evidence type="ECO:0000256" key="11">
    <source>
        <dbReference type="ARBA" id="ARBA00047462"/>
    </source>
</evidence>
<dbReference type="PROSITE" id="PS00889">
    <property type="entry name" value="CNMP_BINDING_2"/>
    <property type="match status" value="2"/>
</dbReference>
<sequence>MKVRSYPGRAVLEDPELLLDPDATRGRAMELLYEASWRECGVNWTSNGRGKRSSRDDDYRQPYAEVISQLEGVLEGGSSARDDAESRRSSSTATTDSESSELNQTAGSNQGGFLIPRPRLIVPVHTYARRRRTGAPPPARRRHVREEGKVEVSRDGKYLSTLAPGKVLGELAILYNCKRTATITAATDCQLWAIDRQCFQTIMMRTGLSRQAEYTDFLKSVPIFKNLPEETLIKISDVLEETFYNNGDYIIRQGARGDTFFIISRGQVRVTIKQPDTPEEKYIRTLSKGDFFGEKALQGDDLRTANIIADDPEGVSCLVIDRETFNQLISSLDEIRTRYKDELVERRRLNEEFKDLRLQDLRPLATLGVGGFGRVELVQIVGDSTRSFALKQMKKAQIVETRQQQHIMSEKRIMGEADCDFVVKLFKTFKDRKYLYMLMEACLGGELWTVLRDKGHFDDGTTRFYTACVVEAFDYLHSRNIIYRDLKPENLLLDSQGYVKLVDFGFAKRLDHGRKTWTFCGTPEYVAPEVILNKGHDISADYWSLGVLMFELLTGTPPFTGGDPMKTYNIILKGIDAIEFPRSITRNATALIKKLCRDNPAERLGYQKGGISEIQKHKWFDGFNWEGLRARTLEPPIMPRVQNATDTTNFDEYPPDSDPPPPDDLSGWDNDF</sequence>
<dbReference type="SMART" id="SM00220">
    <property type="entry name" value="S_TKc"/>
    <property type="match status" value="1"/>
</dbReference>
<evidence type="ECO:0000256" key="4">
    <source>
        <dbReference type="ARBA" id="ARBA00022535"/>
    </source>
</evidence>
<evidence type="ECO:0000259" key="17">
    <source>
        <dbReference type="PROSITE" id="PS51285"/>
    </source>
</evidence>
<dbReference type="InterPro" id="IPR035014">
    <property type="entry name" value="STKc_cGK"/>
</dbReference>
<dbReference type="FunFam" id="1.10.510.10:FF:000096">
    <property type="entry name" value="cGMP-dependent protein kinase"/>
    <property type="match status" value="1"/>
</dbReference>
<comment type="catalytic activity">
    <reaction evidence="10">
        <text>L-threonyl-[protein] + ATP = O-phospho-L-threonyl-[protein] + ADP + H(+)</text>
        <dbReference type="Rhea" id="RHEA:46608"/>
        <dbReference type="Rhea" id="RHEA-COMP:11060"/>
        <dbReference type="Rhea" id="RHEA-COMP:11605"/>
        <dbReference type="ChEBI" id="CHEBI:15378"/>
        <dbReference type="ChEBI" id="CHEBI:30013"/>
        <dbReference type="ChEBI" id="CHEBI:30616"/>
        <dbReference type="ChEBI" id="CHEBI:61977"/>
        <dbReference type="ChEBI" id="CHEBI:456216"/>
        <dbReference type="EC" id="2.7.11.12"/>
    </reaction>
</comment>
<feature type="domain" description="Protein kinase" evidence="15">
    <location>
        <begin position="361"/>
        <end position="620"/>
    </location>
</feature>
<feature type="region of interest" description="Disordered" evidence="14">
    <location>
        <begin position="70"/>
        <end position="115"/>
    </location>
</feature>
<evidence type="ECO:0000259" key="15">
    <source>
        <dbReference type="PROSITE" id="PS50011"/>
    </source>
</evidence>
<dbReference type="Pfam" id="PF00027">
    <property type="entry name" value="cNMP_binding"/>
    <property type="match status" value="2"/>
</dbReference>
<dbReference type="Pfam" id="PF00069">
    <property type="entry name" value="Pkinase"/>
    <property type="match status" value="1"/>
</dbReference>
<organism evidence="18 19">
    <name type="scientific">Tetragonisca angustula</name>
    <dbReference type="NCBI Taxonomy" id="166442"/>
    <lineage>
        <taxon>Eukaryota</taxon>
        <taxon>Metazoa</taxon>
        <taxon>Ecdysozoa</taxon>
        <taxon>Arthropoda</taxon>
        <taxon>Hexapoda</taxon>
        <taxon>Insecta</taxon>
        <taxon>Pterygota</taxon>
        <taxon>Neoptera</taxon>
        <taxon>Endopterygota</taxon>
        <taxon>Hymenoptera</taxon>
        <taxon>Apocrita</taxon>
        <taxon>Aculeata</taxon>
        <taxon>Apoidea</taxon>
        <taxon>Anthophila</taxon>
        <taxon>Apidae</taxon>
        <taxon>Tetragonisca</taxon>
    </lineage>
</organism>
<evidence type="ECO:0000256" key="8">
    <source>
        <dbReference type="ARBA" id="ARBA00022840"/>
    </source>
</evidence>
<dbReference type="Gene3D" id="3.30.200.20">
    <property type="entry name" value="Phosphorylase Kinase, domain 1"/>
    <property type="match status" value="1"/>
</dbReference>
<dbReference type="Proteomes" id="UP001432146">
    <property type="component" value="Unassembled WGS sequence"/>
</dbReference>